<sequence length="75" mass="8223">MNWKRGITRLYLVAWAAWLLAFGGKTAVLIAANAHHGELGMALGVFAWLGLVLPGGFLIALRWALDGFTHPHDNR</sequence>
<keyword evidence="1" id="KW-0812">Transmembrane</keyword>
<gene>
    <name evidence="2" type="ORF">QLQ15_14405</name>
</gene>
<keyword evidence="1" id="KW-1133">Transmembrane helix</keyword>
<dbReference type="RefSeq" id="WP_283213457.1">
    <property type="nucleotide sequence ID" value="NZ_JASGBI010000001.1"/>
</dbReference>
<evidence type="ECO:0000313" key="2">
    <source>
        <dbReference type="EMBL" id="MDI9240103.1"/>
    </source>
</evidence>
<reference evidence="2 3" key="1">
    <citation type="submission" date="2023-05" db="EMBL/GenBank/DDBJ databases">
        <title>Lysobacter sp. strain LF1 Genome sequencing and assembly.</title>
        <authorList>
            <person name="Jung Y."/>
        </authorList>
    </citation>
    <scope>NUCLEOTIDE SEQUENCE [LARGE SCALE GENOMIC DNA]</scope>
    <source>
        <strain evidence="2 3">LF1</strain>
    </source>
</reference>
<proteinExistence type="predicted"/>
<protein>
    <recommendedName>
        <fullName evidence="4">DUF997 family protein</fullName>
    </recommendedName>
</protein>
<evidence type="ECO:0000313" key="3">
    <source>
        <dbReference type="Proteomes" id="UP001321580"/>
    </source>
</evidence>
<evidence type="ECO:0000256" key="1">
    <source>
        <dbReference type="SAM" id="Phobius"/>
    </source>
</evidence>
<keyword evidence="1" id="KW-0472">Membrane</keyword>
<organism evidence="2 3">
    <name type="scientific">Lysobacter stagni</name>
    <dbReference type="NCBI Taxonomy" id="3045172"/>
    <lineage>
        <taxon>Bacteria</taxon>
        <taxon>Pseudomonadati</taxon>
        <taxon>Pseudomonadota</taxon>
        <taxon>Gammaproteobacteria</taxon>
        <taxon>Lysobacterales</taxon>
        <taxon>Lysobacteraceae</taxon>
        <taxon>Lysobacter</taxon>
    </lineage>
</organism>
<accession>A0ABT6XIW3</accession>
<name>A0ABT6XIW3_9GAMM</name>
<evidence type="ECO:0008006" key="4">
    <source>
        <dbReference type="Google" id="ProtNLM"/>
    </source>
</evidence>
<dbReference type="EMBL" id="JASGBI010000001">
    <property type="protein sequence ID" value="MDI9240103.1"/>
    <property type="molecule type" value="Genomic_DNA"/>
</dbReference>
<dbReference type="Proteomes" id="UP001321580">
    <property type="component" value="Unassembled WGS sequence"/>
</dbReference>
<comment type="caution">
    <text evidence="2">The sequence shown here is derived from an EMBL/GenBank/DDBJ whole genome shotgun (WGS) entry which is preliminary data.</text>
</comment>
<feature type="transmembrane region" description="Helical" evidence="1">
    <location>
        <begin position="41"/>
        <end position="65"/>
    </location>
</feature>
<keyword evidence="3" id="KW-1185">Reference proteome</keyword>